<proteinExistence type="predicted"/>
<dbReference type="AlphaFoldDB" id="A0A6J4S1Y5"/>
<gene>
    <name evidence="1" type="ORF">AVDCRST_MAG25-2900</name>
</gene>
<sequence length="51" mass="5468">MCPGGRDPRIRGKSTETAAGYQGGFEIERIAEASGLTKARVLRYNRAVAGE</sequence>
<accession>A0A6J4S1Y5</accession>
<evidence type="ECO:0000313" key="1">
    <source>
        <dbReference type="EMBL" id="CAA9483205.1"/>
    </source>
</evidence>
<name>A0A6J4S1Y5_9ACTN</name>
<protein>
    <submittedName>
        <fullName evidence="1">Uncharacterized protein</fullName>
    </submittedName>
</protein>
<dbReference type="EMBL" id="CADCVI010000193">
    <property type="protein sequence ID" value="CAA9483205.1"/>
    <property type="molecule type" value="Genomic_DNA"/>
</dbReference>
<organism evidence="1">
    <name type="scientific">uncultured Rubrobacteraceae bacterium</name>
    <dbReference type="NCBI Taxonomy" id="349277"/>
    <lineage>
        <taxon>Bacteria</taxon>
        <taxon>Bacillati</taxon>
        <taxon>Actinomycetota</taxon>
        <taxon>Rubrobacteria</taxon>
        <taxon>Rubrobacterales</taxon>
        <taxon>Rubrobacteraceae</taxon>
        <taxon>environmental samples</taxon>
    </lineage>
</organism>
<reference evidence="1" key="1">
    <citation type="submission" date="2020-02" db="EMBL/GenBank/DDBJ databases">
        <authorList>
            <person name="Meier V. D."/>
        </authorList>
    </citation>
    <scope>NUCLEOTIDE SEQUENCE</scope>
    <source>
        <strain evidence="1">AVDCRST_MAG25</strain>
    </source>
</reference>